<dbReference type="Proteomes" id="UP000053815">
    <property type="component" value="Unassembled WGS sequence"/>
</dbReference>
<dbReference type="PANTHER" id="PTHR45786:SF74">
    <property type="entry name" value="ATP-DEPENDENT DNA HELICASE"/>
    <property type="match status" value="1"/>
</dbReference>
<dbReference type="PANTHER" id="PTHR45786">
    <property type="entry name" value="DNA BINDING PROTEIN-LIKE"/>
    <property type="match status" value="1"/>
</dbReference>
<dbReference type="EMBL" id="DF836340">
    <property type="protein sequence ID" value="GAN03912.1"/>
    <property type="molecule type" value="Genomic_DNA"/>
</dbReference>
<reference evidence="1" key="1">
    <citation type="submission" date="2014-09" db="EMBL/GenBank/DDBJ databases">
        <title>Draft genome sequence of an oleaginous Mucoromycotina fungus Mucor ambiguus NBRC6742.</title>
        <authorList>
            <person name="Takeda I."/>
            <person name="Yamane N."/>
            <person name="Morita T."/>
            <person name="Tamano K."/>
            <person name="Machida M."/>
            <person name="Baker S."/>
            <person name="Koike H."/>
        </authorList>
    </citation>
    <scope>NUCLEOTIDE SEQUENCE</scope>
    <source>
        <strain evidence="1">NBRC 6742</strain>
    </source>
</reference>
<accession>A0A0C9MLB3</accession>
<evidence type="ECO:0000313" key="2">
    <source>
        <dbReference type="Proteomes" id="UP000053815"/>
    </source>
</evidence>
<proteinExistence type="predicted"/>
<dbReference type="OrthoDB" id="2447509at2759"/>
<evidence type="ECO:0008006" key="3">
    <source>
        <dbReference type="Google" id="ProtNLM"/>
    </source>
</evidence>
<organism evidence="1">
    <name type="scientific">Mucor ambiguus</name>
    <dbReference type="NCBI Taxonomy" id="91626"/>
    <lineage>
        <taxon>Eukaryota</taxon>
        <taxon>Fungi</taxon>
        <taxon>Fungi incertae sedis</taxon>
        <taxon>Mucoromycota</taxon>
        <taxon>Mucoromycotina</taxon>
        <taxon>Mucoromycetes</taxon>
        <taxon>Mucorales</taxon>
        <taxon>Mucorineae</taxon>
        <taxon>Mucoraceae</taxon>
        <taxon>Mucor</taxon>
    </lineage>
</organism>
<dbReference type="STRING" id="91626.A0A0C9MLB3"/>
<keyword evidence="2" id="KW-1185">Reference proteome</keyword>
<dbReference type="AlphaFoldDB" id="A0A0C9MLB3"/>
<name>A0A0C9MLB3_9FUNG</name>
<gene>
    <name evidence="1" type="ORF">MAM1_0051c03368</name>
</gene>
<protein>
    <recommendedName>
        <fullName evidence="3">Helitron helicase-like domain-containing protein</fullName>
    </recommendedName>
</protein>
<evidence type="ECO:0000313" key="1">
    <source>
        <dbReference type="EMBL" id="GAN03912.1"/>
    </source>
</evidence>
<sequence length="260" mass="29565">MRSYNSALSFAFMIVDLDRRYANEKHDAYAFRIHGSVHHLMSPELIPNPNNAIQQPRFAQIYICDPANELKNRLNVAGNSDVRPHTMQLLQNMMHGISLFVYIFNTMEELSSEQPNGIENIQVVFRAESNRDIRRYNALTADKIGVLIVGGDKAEETGLHCTNELHHHYDPPHYVLMFPTNELGWTLNNNIQFNSISQTPTSIDPLSPDQVPLIDQTIQNLLDKRANELASSEEAQQTSGFYISMFVIPKKDGAYVQFST</sequence>